<accession>A0ABN8IRE1</accession>
<protein>
    <submittedName>
        <fullName evidence="1">Uncharacterized protein</fullName>
    </submittedName>
</protein>
<dbReference type="Proteomes" id="UP000837857">
    <property type="component" value="Chromosome 30"/>
</dbReference>
<gene>
    <name evidence="1" type="ORF">IPOD504_LOCUS12753</name>
</gene>
<reference evidence="1" key="1">
    <citation type="submission" date="2022-03" db="EMBL/GenBank/DDBJ databases">
        <authorList>
            <person name="Martin H S."/>
        </authorList>
    </citation>
    <scope>NUCLEOTIDE SEQUENCE</scope>
</reference>
<name>A0ABN8IRE1_9NEOP</name>
<evidence type="ECO:0000313" key="2">
    <source>
        <dbReference type="Proteomes" id="UP000837857"/>
    </source>
</evidence>
<evidence type="ECO:0000313" key="1">
    <source>
        <dbReference type="EMBL" id="CAH2064460.1"/>
    </source>
</evidence>
<dbReference type="EMBL" id="OW152842">
    <property type="protein sequence ID" value="CAH2064460.1"/>
    <property type="molecule type" value="Genomic_DNA"/>
</dbReference>
<proteinExistence type="predicted"/>
<organism evidence="1 2">
    <name type="scientific">Iphiclides podalirius</name>
    <name type="common">scarce swallowtail</name>
    <dbReference type="NCBI Taxonomy" id="110791"/>
    <lineage>
        <taxon>Eukaryota</taxon>
        <taxon>Metazoa</taxon>
        <taxon>Ecdysozoa</taxon>
        <taxon>Arthropoda</taxon>
        <taxon>Hexapoda</taxon>
        <taxon>Insecta</taxon>
        <taxon>Pterygota</taxon>
        <taxon>Neoptera</taxon>
        <taxon>Endopterygota</taxon>
        <taxon>Lepidoptera</taxon>
        <taxon>Glossata</taxon>
        <taxon>Ditrysia</taxon>
        <taxon>Papilionoidea</taxon>
        <taxon>Papilionidae</taxon>
        <taxon>Papilioninae</taxon>
        <taxon>Iphiclides</taxon>
    </lineage>
</organism>
<feature type="non-terminal residue" evidence="1">
    <location>
        <position position="1"/>
    </location>
</feature>
<sequence>TGSYTLGIGRSGAANYFTSTGWKRSESGCGWMCSEPVGCARSRVDTLQRQCQYSAQSKFCFRRRKVNGNFKIPHHWLQFQKLVI</sequence>
<keyword evidence="2" id="KW-1185">Reference proteome</keyword>
<feature type="non-terminal residue" evidence="1">
    <location>
        <position position="84"/>
    </location>
</feature>